<dbReference type="AlphaFoldDB" id="A0A0K2TR85"/>
<organism evidence="1">
    <name type="scientific">Lepeophtheirus salmonis</name>
    <name type="common">Salmon louse</name>
    <name type="synonym">Caligus salmonis</name>
    <dbReference type="NCBI Taxonomy" id="72036"/>
    <lineage>
        <taxon>Eukaryota</taxon>
        <taxon>Metazoa</taxon>
        <taxon>Ecdysozoa</taxon>
        <taxon>Arthropoda</taxon>
        <taxon>Crustacea</taxon>
        <taxon>Multicrustacea</taxon>
        <taxon>Hexanauplia</taxon>
        <taxon>Copepoda</taxon>
        <taxon>Siphonostomatoida</taxon>
        <taxon>Caligidae</taxon>
        <taxon>Lepeophtheirus</taxon>
    </lineage>
</organism>
<dbReference type="EMBL" id="HACA01010525">
    <property type="protein sequence ID" value="CDW27886.1"/>
    <property type="molecule type" value="Transcribed_RNA"/>
</dbReference>
<reference evidence="1" key="1">
    <citation type="submission" date="2014-05" db="EMBL/GenBank/DDBJ databases">
        <authorList>
            <person name="Chronopoulou M."/>
        </authorList>
    </citation>
    <scope>NUCLEOTIDE SEQUENCE</scope>
    <source>
        <tissue evidence="1">Whole organism</tissue>
    </source>
</reference>
<sequence>MIIVSIRKGSTHIKIVSIEVSQGEPRLDSDEL</sequence>
<protein>
    <submittedName>
        <fullName evidence="1">Uncharacterized protein</fullName>
    </submittedName>
</protein>
<evidence type="ECO:0000313" key="1">
    <source>
        <dbReference type="EMBL" id="CDW27886.1"/>
    </source>
</evidence>
<name>A0A0K2TR85_LEPSM</name>
<accession>A0A0K2TR85</accession>
<proteinExistence type="predicted"/>